<sequence>MHVTVTNRTLEKDREREEKNKRGENDKIKRKENRGGDDEKETEQNRRRTKKRNRERERTKHRERRRDGHERKTKQKGSQMQGVASKLLPRIPVTSSGGISPNSGCELGKLFIPSPSVYNCTNTVQVLLNYILVVAGVRELFMHACV</sequence>
<gene>
    <name evidence="2" type="ORF">NC653_033908</name>
</gene>
<reference evidence="2" key="1">
    <citation type="journal article" date="2023" name="Mol. Ecol. Resour.">
        <title>Chromosome-level genome assembly of a triploid poplar Populus alba 'Berolinensis'.</title>
        <authorList>
            <person name="Chen S."/>
            <person name="Yu Y."/>
            <person name="Wang X."/>
            <person name="Wang S."/>
            <person name="Zhang T."/>
            <person name="Zhou Y."/>
            <person name="He R."/>
            <person name="Meng N."/>
            <person name="Wang Y."/>
            <person name="Liu W."/>
            <person name="Liu Z."/>
            <person name="Liu J."/>
            <person name="Guo Q."/>
            <person name="Huang H."/>
            <person name="Sederoff R.R."/>
            <person name="Wang G."/>
            <person name="Qu G."/>
            <person name="Chen S."/>
        </authorList>
    </citation>
    <scope>NUCLEOTIDE SEQUENCE</scope>
    <source>
        <strain evidence="2">SC-2020</strain>
    </source>
</reference>
<comment type="caution">
    <text evidence="2">The sequence shown here is derived from an EMBL/GenBank/DDBJ whole genome shotgun (WGS) entry which is preliminary data.</text>
</comment>
<dbReference type="AlphaFoldDB" id="A0AAD6LUS6"/>
<name>A0AAD6LUS6_9ROSI</name>
<evidence type="ECO:0000313" key="2">
    <source>
        <dbReference type="EMBL" id="KAJ6973710.1"/>
    </source>
</evidence>
<evidence type="ECO:0000313" key="3">
    <source>
        <dbReference type="Proteomes" id="UP001164929"/>
    </source>
</evidence>
<protein>
    <submittedName>
        <fullName evidence="2">Uncharacterized protein</fullName>
    </submittedName>
</protein>
<accession>A0AAD6LUS6</accession>
<keyword evidence="3" id="KW-1185">Reference proteome</keyword>
<feature type="compositionally biased region" description="Basic and acidic residues" evidence="1">
    <location>
        <begin position="54"/>
        <end position="70"/>
    </location>
</feature>
<proteinExistence type="predicted"/>
<organism evidence="2 3">
    <name type="scientific">Populus alba x Populus x berolinensis</name>
    <dbReference type="NCBI Taxonomy" id="444605"/>
    <lineage>
        <taxon>Eukaryota</taxon>
        <taxon>Viridiplantae</taxon>
        <taxon>Streptophyta</taxon>
        <taxon>Embryophyta</taxon>
        <taxon>Tracheophyta</taxon>
        <taxon>Spermatophyta</taxon>
        <taxon>Magnoliopsida</taxon>
        <taxon>eudicotyledons</taxon>
        <taxon>Gunneridae</taxon>
        <taxon>Pentapetalae</taxon>
        <taxon>rosids</taxon>
        <taxon>fabids</taxon>
        <taxon>Malpighiales</taxon>
        <taxon>Salicaceae</taxon>
        <taxon>Saliceae</taxon>
        <taxon>Populus</taxon>
    </lineage>
</organism>
<dbReference type="EMBL" id="JAQIZT010000014">
    <property type="protein sequence ID" value="KAJ6973710.1"/>
    <property type="molecule type" value="Genomic_DNA"/>
</dbReference>
<dbReference type="Proteomes" id="UP001164929">
    <property type="component" value="Chromosome 14"/>
</dbReference>
<feature type="region of interest" description="Disordered" evidence="1">
    <location>
        <begin position="1"/>
        <end position="98"/>
    </location>
</feature>
<evidence type="ECO:0000256" key="1">
    <source>
        <dbReference type="SAM" id="MobiDB-lite"/>
    </source>
</evidence>
<feature type="compositionally biased region" description="Basic and acidic residues" evidence="1">
    <location>
        <begin position="9"/>
        <end position="46"/>
    </location>
</feature>